<dbReference type="Proteomes" id="UP001287286">
    <property type="component" value="Unassembled WGS sequence"/>
</dbReference>
<reference evidence="1 2" key="1">
    <citation type="journal article" date="2024" name="Microbiol. Resour. Announc.">
        <title>Genome annotations for the ascomycete fungi Trichoderma harzianum, Trichoderma aggressivum, and Purpureocillium lilacinum.</title>
        <authorList>
            <person name="Beijen E.P.W."/>
            <person name="Ohm R.A."/>
        </authorList>
    </citation>
    <scope>NUCLEOTIDE SEQUENCE [LARGE SCALE GENOMIC DNA]</scope>
    <source>
        <strain evidence="1 2">CBS 150709</strain>
    </source>
</reference>
<gene>
    <name evidence="1" type="ORF">Purlil1_7953</name>
</gene>
<comment type="caution">
    <text evidence="1">The sequence shown here is derived from an EMBL/GenBank/DDBJ whole genome shotgun (WGS) entry which is preliminary data.</text>
</comment>
<organism evidence="1 2">
    <name type="scientific">Purpureocillium lilacinum</name>
    <name type="common">Paecilomyces lilacinus</name>
    <dbReference type="NCBI Taxonomy" id="33203"/>
    <lineage>
        <taxon>Eukaryota</taxon>
        <taxon>Fungi</taxon>
        <taxon>Dikarya</taxon>
        <taxon>Ascomycota</taxon>
        <taxon>Pezizomycotina</taxon>
        <taxon>Sordariomycetes</taxon>
        <taxon>Hypocreomycetidae</taxon>
        <taxon>Hypocreales</taxon>
        <taxon>Ophiocordycipitaceae</taxon>
        <taxon>Purpureocillium</taxon>
    </lineage>
</organism>
<keyword evidence="2" id="KW-1185">Reference proteome</keyword>
<sequence length="365" mass="39795">MANVGSTNVCARVQPSWAVHRSIRGTPDEHGASSRVQLKAAMVTRRRGPETVERDHRQGAAVVLVQTQARHDRRASGSSTCFDGRPVHACNKPAVHPGAVKKSRARAAGNHVARAPGSRWLDERAAARSSDAGRQVRRVKPCWSARIRMLISTRQRRPRECHASELRRHEMKLRSETTARQAEQRTNGFVARRRRAHASACDHGGGLHLGKRVGRRDTRLTATGPNGGAEWLHGRMGVAAADGISSGGDDEMVVHVVDALAKPRQRWQVRDGRAHASPLGPGRNFRRGPGEAVVAAVAEDAWNWRPQLPIAILETDGTEWLGWLDGCPDAQANASPLQLEFYQHVPEASNRPPSHASAGGLFPSV</sequence>
<evidence type="ECO:0000313" key="2">
    <source>
        <dbReference type="Proteomes" id="UP001287286"/>
    </source>
</evidence>
<evidence type="ECO:0000313" key="1">
    <source>
        <dbReference type="EMBL" id="KAK4087622.1"/>
    </source>
</evidence>
<accession>A0ABR0BUF8</accession>
<dbReference type="EMBL" id="JAWRVI010000030">
    <property type="protein sequence ID" value="KAK4087622.1"/>
    <property type="molecule type" value="Genomic_DNA"/>
</dbReference>
<name>A0ABR0BUF8_PURLI</name>
<proteinExistence type="predicted"/>
<protein>
    <submittedName>
        <fullName evidence="1">Uncharacterized protein</fullName>
    </submittedName>
</protein>